<comment type="cofactor">
    <cofactor evidence="1 12">
        <name>heme</name>
        <dbReference type="ChEBI" id="CHEBI:30413"/>
    </cofactor>
</comment>
<evidence type="ECO:0000256" key="5">
    <source>
        <dbReference type="ARBA" id="ARBA00022692"/>
    </source>
</evidence>
<evidence type="ECO:0000256" key="8">
    <source>
        <dbReference type="ARBA" id="ARBA00022989"/>
    </source>
</evidence>
<dbReference type="eggNOG" id="KOG0156">
    <property type="taxonomic scope" value="Eukaryota"/>
</dbReference>
<evidence type="ECO:0000256" key="1">
    <source>
        <dbReference type="ARBA" id="ARBA00001971"/>
    </source>
</evidence>
<keyword evidence="6 12" id="KW-0479">Metal-binding</keyword>
<keyword evidence="4 12" id="KW-0349">Heme</keyword>
<name>A0A0E0HY59_ORYNI</name>
<evidence type="ECO:0000256" key="13">
    <source>
        <dbReference type="RuleBase" id="RU000461"/>
    </source>
</evidence>
<dbReference type="GO" id="GO:0016705">
    <property type="term" value="F:oxidoreductase activity, acting on paired donors, with incorporation or reduction of molecular oxygen"/>
    <property type="evidence" value="ECO:0007669"/>
    <property type="project" value="InterPro"/>
</dbReference>
<evidence type="ECO:0000256" key="12">
    <source>
        <dbReference type="PIRSR" id="PIRSR602401-1"/>
    </source>
</evidence>
<evidence type="ECO:0000256" key="4">
    <source>
        <dbReference type="ARBA" id="ARBA00022617"/>
    </source>
</evidence>
<protein>
    <recommendedName>
        <fullName evidence="16">Cytochrome P450</fullName>
    </recommendedName>
</protein>
<dbReference type="CDD" id="cd11072">
    <property type="entry name" value="CYP71-like"/>
    <property type="match status" value="1"/>
</dbReference>
<dbReference type="GO" id="GO:0016020">
    <property type="term" value="C:membrane"/>
    <property type="evidence" value="ECO:0007669"/>
    <property type="project" value="UniProtKB-SubCell"/>
</dbReference>
<dbReference type="Proteomes" id="UP000006591">
    <property type="component" value="Chromosome 7"/>
</dbReference>
<dbReference type="PRINTS" id="PR00385">
    <property type="entry name" value="P450"/>
</dbReference>
<keyword evidence="5" id="KW-0812">Transmembrane</keyword>
<dbReference type="HOGENOM" id="CLU_001570_4_1_1"/>
<evidence type="ECO:0000313" key="15">
    <source>
        <dbReference type="Proteomes" id="UP000006591"/>
    </source>
</evidence>
<comment type="similarity">
    <text evidence="3 13">Belongs to the cytochrome P450 family.</text>
</comment>
<keyword evidence="15" id="KW-1185">Reference proteome</keyword>
<evidence type="ECO:0000256" key="9">
    <source>
        <dbReference type="ARBA" id="ARBA00023002"/>
    </source>
</evidence>
<dbReference type="EnsemblPlants" id="ONIVA07G05910.1">
    <property type="protein sequence ID" value="ONIVA07G05910.1"/>
    <property type="gene ID" value="ONIVA07G05910"/>
</dbReference>
<keyword evidence="8" id="KW-0472">Membrane</keyword>
<comment type="subcellular location">
    <subcellularLocation>
        <location evidence="2">Membrane</location>
        <topology evidence="2">Single-pass membrane protein</topology>
    </subcellularLocation>
</comment>
<dbReference type="Gramene" id="ONIVA07G05910.1">
    <property type="protein sequence ID" value="ONIVA07G05910.1"/>
    <property type="gene ID" value="ONIVA07G05910"/>
</dbReference>
<dbReference type="GO" id="GO:0004497">
    <property type="term" value="F:monooxygenase activity"/>
    <property type="evidence" value="ECO:0007669"/>
    <property type="project" value="UniProtKB-KW"/>
</dbReference>
<keyword evidence="7" id="KW-0521">NADP</keyword>
<evidence type="ECO:0000256" key="10">
    <source>
        <dbReference type="ARBA" id="ARBA00023004"/>
    </source>
</evidence>
<keyword evidence="8" id="KW-1133">Transmembrane helix</keyword>
<dbReference type="InterPro" id="IPR002401">
    <property type="entry name" value="Cyt_P450_E_grp-I"/>
</dbReference>
<feature type="binding site" description="axial binding residue" evidence="12">
    <location>
        <position position="456"/>
    </location>
    <ligand>
        <name>heme</name>
        <dbReference type="ChEBI" id="CHEBI:30413"/>
    </ligand>
    <ligandPart>
        <name>Fe</name>
        <dbReference type="ChEBI" id="CHEBI:18248"/>
    </ligandPart>
</feature>
<dbReference type="Pfam" id="PF00067">
    <property type="entry name" value="p450"/>
    <property type="match status" value="1"/>
</dbReference>
<sequence>MGDMVLLATRPGVVCHRHRLPVISCATNTKPLSRLNLPPGPSTLPLIGSIHHFVPSSESMHGAMRRLAREHGPVMQLWFGEVPTVVASSPEAAQEVLRSKDLAFADRHMTSATAAFSFGGRNVALAPYGERWRHLRRLLTQELLTAARVRSFRRVREEEVARLVRDVSAAAAASGGAAVNLTEMAAKLINDIVLRCSVGSRSKHSDEYLAALHAMVVQSFSLSVADLFPSSKLASMVAMAPRRALANRKKMERIIEQIIQERKDQMETDTGDQAAAAAAESKSCSLDDLLRLQKEGGGPMPITNDVIIVLLMDMFAAGTDTSSTTLIWTMAELIRSPRVMAKAQAEVRQAFEGKNTLTEDDLAQLSYLKMVIKESLRLHCPVPLLAPRKCRETCTIMGYDVPKGTSVFVNVWAICRDSKYWEDAEEFKPERFENNNIEYKGSNFEFLPFGSGHRICPGINLGLANMEFALANLLYHFDWKLPNGMLHKDLDMREAPGLIAAKHTSLNVCPVTHIAPSCS</sequence>
<dbReference type="PANTHER" id="PTHR47955">
    <property type="entry name" value="CYTOCHROME P450 FAMILY 71 PROTEIN"/>
    <property type="match status" value="1"/>
</dbReference>
<dbReference type="STRING" id="4536.A0A0E0HY59"/>
<proteinExistence type="inferred from homology"/>
<dbReference type="PANTHER" id="PTHR47955:SF19">
    <property type="entry name" value="CYTOCHROME P450 71A9-LIKE ISOFORM X1"/>
    <property type="match status" value="1"/>
</dbReference>
<reference evidence="14" key="2">
    <citation type="submission" date="2018-04" db="EMBL/GenBank/DDBJ databases">
        <title>OnivRS2 (Oryza nivara Reference Sequence Version 2).</title>
        <authorList>
            <person name="Zhang J."/>
            <person name="Kudrna D."/>
            <person name="Lee S."/>
            <person name="Talag J."/>
            <person name="Rajasekar S."/>
            <person name="Welchert J."/>
            <person name="Hsing Y.-I."/>
            <person name="Wing R.A."/>
        </authorList>
    </citation>
    <scope>NUCLEOTIDE SEQUENCE [LARGE SCALE GENOMIC DNA]</scope>
    <source>
        <strain evidence="14">SL10</strain>
    </source>
</reference>
<evidence type="ECO:0008006" key="16">
    <source>
        <dbReference type="Google" id="ProtNLM"/>
    </source>
</evidence>
<evidence type="ECO:0000256" key="7">
    <source>
        <dbReference type="ARBA" id="ARBA00022857"/>
    </source>
</evidence>
<evidence type="ECO:0000256" key="3">
    <source>
        <dbReference type="ARBA" id="ARBA00010617"/>
    </source>
</evidence>
<accession>A0A0E0HY59</accession>
<dbReference type="GO" id="GO:0005506">
    <property type="term" value="F:iron ion binding"/>
    <property type="evidence" value="ECO:0007669"/>
    <property type="project" value="InterPro"/>
</dbReference>
<dbReference type="PROSITE" id="PS00086">
    <property type="entry name" value="CYTOCHROME_P450"/>
    <property type="match status" value="1"/>
</dbReference>
<reference evidence="14" key="1">
    <citation type="submission" date="2015-04" db="UniProtKB">
        <authorList>
            <consortium name="EnsemblPlants"/>
        </authorList>
    </citation>
    <scope>IDENTIFICATION</scope>
    <source>
        <strain evidence="14">SL10</strain>
    </source>
</reference>
<evidence type="ECO:0000256" key="2">
    <source>
        <dbReference type="ARBA" id="ARBA00004167"/>
    </source>
</evidence>
<organism evidence="14">
    <name type="scientific">Oryza nivara</name>
    <name type="common">Indian wild rice</name>
    <name type="synonym">Oryza sativa f. spontanea</name>
    <dbReference type="NCBI Taxonomy" id="4536"/>
    <lineage>
        <taxon>Eukaryota</taxon>
        <taxon>Viridiplantae</taxon>
        <taxon>Streptophyta</taxon>
        <taxon>Embryophyta</taxon>
        <taxon>Tracheophyta</taxon>
        <taxon>Spermatophyta</taxon>
        <taxon>Magnoliopsida</taxon>
        <taxon>Liliopsida</taxon>
        <taxon>Poales</taxon>
        <taxon>Poaceae</taxon>
        <taxon>BOP clade</taxon>
        <taxon>Oryzoideae</taxon>
        <taxon>Oryzeae</taxon>
        <taxon>Oryzinae</taxon>
        <taxon>Oryza</taxon>
    </lineage>
</organism>
<evidence type="ECO:0000256" key="6">
    <source>
        <dbReference type="ARBA" id="ARBA00022723"/>
    </source>
</evidence>
<dbReference type="PRINTS" id="PR00463">
    <property type="entry name" value="EP450I"/>
</dbReference>
<dbReference type="OMA" id="FMENIAA"/>
<keyword evidence="10 12" id="KW-0408">Iron</keyword>
<keyword evidence="9 13" id="KW-0560">Oxidoreductase</keyword>
<keyword evidence="11 13" id="KW-0503">Monooxygenase</keyword>
<dbReference type="InterPro" id="IPR036396">
    <property type="entry name" value="Cyt_P450_sf"/>
</dbReference>
<dbReference type="FunFam" id="1.10.630.10:FF:000008">
    <property type="entry name" value="Cytochrome P450 71D8"/>
    <property type="match status" value="1"/>
</dbReference>
<dbReference type="GO" id="GO:0020037">
    <property type="term" value="F:heme binding"/>
    <property type="evidence" value="ECO:0007669"/>
    <property type="project" value="InterPro"/>
</dbReference>
<dbReference type="Gene3D" id="1.10.630.10">
    <property type="entry name" value="Cytochrome P450"/>
    <property type="match status" value="1"/>
</dbReference>
<dbReference type="InterPro" id="IPR017972">
    <property type="entry name" value="Cyt_P450_CS"/>
</dbReference>
<dbReference type="InterPro" id="IPR001128">
    <property type="entry name" value="Cyt_P450"/>
</dbReference>
<evidence type="ECO:0000256" key="11">
    <source>
        <dbReference type="ARBA" id="ARBA00023033"/>
    </source>
</evidence>
<dbReference type="AlphaFoldDB" id="A0A0E0HY59"/>
<evidence type="ECO:0000313" key="14">
    <source>
        <dbReference type="EnsemblPlants" id="ONIVA07G05910.1"/>
    </source>
</evidence>
<dbReference type="SUPFAM" id="SSF48264">
    <property type="entry name" value="Cytochrome P450"/>
    <property type="match status" value="1"/>
</dbReference>
<dbReference type="GO" id="GO:0016102">
    <property type="term" value="P:diterpenoid biosynthetic process"/>
    <property type="evidence" value="ECO:0007669"/>
    <property type="project" value="UniProtKB-ARBA"/>
</dbReference>